<proteinExistence type="predicted"/>
<dbReference type="KEGG" id="ela:UCREL1_8492"/>
<sequence length="371" mass="40401">MGVLRHLTALLGSQAATSPLASLISRDLTANISSGAASIQGQELSSEVPKHSQTSLEVPDFITAVGLVDGGFEVGLGHRRWWAVFGHVAAVTSGLGVAAGLGLSENATGLIPAAQQSRVEMHLGNLAEDPDRFMREFEGSPGKDNLTWMATNYALHVASGKDVKGESFKQPVMDIISSQWGRKGLLKIATGEWAIRQAQNWYISVVGAAMWDVSLRVADLLAGKNTSGQVIYHYLVAEHVIQEIENVVVAHMEYGYSSRNKYSVGHLVMELAGELAIGDTHTGVWALIDDGFSMNHSKVLIDIDALWYTQPVRERIDEAISLYCQGKAGPMLQVWKNYALARFKMKHYPILTENISEERRKTLSVSMAGAL</sequence>
<name>M7SJP7_EUTLA</name>
<accession>M7SJP7</accession>
<keyword evidence="2" id="KW-1185">Reference proteome</keyword>
<dbReference type="AlphaFoldDB" id="M7SJP7"/>
<dbReference type="Proteomes" id="UP000012174">
    <property type="component" value="Unassembled WGS sequence"/>
</dbReference>
<organism evidence="1 2">
    <name type="scientific">Eutypa lata (strain UCR-EL1)</name>
    <name type="common">Grapevine dieback disease fungus</name>
    <name type="synonym">Eutypa armeniacae</name>
    <dbReference type="NCBI Taxonomy" id="1287681"/>
    <lineage>
        <taxon>Eukaryota</taxon>
        <taxon>Fungi</taxon>
        <taxon>Dikarya</taxon>
        <taxon>Ascomycota</taxon>
        <taxon>Pezizomycotina</taxon>
        <taxon>Sordariomycetes</taxon>
        <taxon>Xylariomycetidae</taxon>
        <taxon>Xylariales</taxon>
        <taxon>Diatrypaceae</taxon>
        <taxon>Eutypa</taxon>
    </lineage>
</organism>
<dbReference type="HOGENOM" id="CLU_746027_0_0_1"/>
<reference evidence="2" key="1">
    <citation type="journal article" date="2013" name="Genome Announc.">
        <title>Draft genome sequence of the grapevine dieback fungus Eutypa lata UCR-EL1.</title>
        <authorList>
            <person name="Blanco-Ulate B."/>
            <person name="Rolshausen P.E."/>
            <person name="Cantu D."/>
        </authorList>
    </citation>
    <scope>NUCLEOTIDE SEQUENCE [LARGE SCALE GENOMIC DNA]</scope>
    <source>
        <strain evidence="2">UCR-EL1</strain>
    </source>
</reference>
<dbReference type="EMBL" id="KB707048">
    <property type="protein sequence ID" value="EMR64543.1"/>
    <property type="molecule type" value="Genomic_DNA"/>
</dbReference>
<evidence type="ECO:0000313" key="1">
    <source>
        <dbReference type="EMBL" id="EMR64543.1"/>
    </source>
</evidence>
<gene>
    <name evidence="1" type="ORF">UCREL1_8492</name>
</gene>
<protein>
    <submittedName>
        <fullName evidence="1">Uncharacterized protein</fullName>
    </submittedName>
</protein>
<evidence type="ECO:0000313" key="2">
    <source>
        <dbReference type="Proteomes" id="UP000012174"/>
    </source>
</evidence>